<dbReference type="Proteomes" id="UP000821837">
    <property type="component" value="Chromosome 6"/>
</dbReference>
<dbReference type="Pfam" id="PF01321">
    <property type="entry name" value="Creatinase_N"/>
    <property type="match status" value="1"/>
</dbReference>
<evidence type="ECO:0000256" key="2">
    <source>
        <dbReference type="ARBA" id="ARBA00022801"/>
    </source>
</evidence>
<dbReference type="InterPro" id="IPR000587">
    <property type="entry name" value="Creatinase_N"/>
</dbReference>
<accession>A0A9D4PP87</accession>
<proteinExistence type="predicted"/>
<dbReference type="SUPFAM" id="SSF53092">
    <property type="entry name" value="Creatinase/prolidase N-terminal domain"/>
    <property type="match status" value="2"/>
</dbReference>
<dbReference type="Pfam" id="PF00557">
    <property type="entry name" value="Peptidase_M24"/>
    <property type="match status" value="1"/>
</dbReference>
<keyword evidence="1" id="KW-0479">Metal-binding</keyword>
<gene>
    <name evidence="6" type="ORF">HPB52_018701</name>
</gene>
<dbReference type="PANTHER" id="PTHR43763">
    <property type="entry name" value="XAA-PRO AMINOPEPTIDASE 1"/>
    <property type="match status" value="1"/>
</dbReference>
<evidence type="ECO:0000259" key="5">
    <source>
        <dbReference type="Pfam" id="PF16188"/>
    </source>
</evidence>
<dbReference type="Pfam" id="PF16189">
    <property type="entry name" value="Creatinase_N_2"/>
    <property type="match status" value="1"/>
</dbReference>
<dbReference type="PANTHER" id="PTHR43763:SF6">
    <property type="entry name" value="XAA-PRO AMINOPEPTIDASE 1"/>
    <property type="match status" value="1"/>
</dbReference>
<dbReference type="GO" id="GO:0046872">
    <property type="term" value="F:metal ion binding"/>
    <property type="evidence" value="ECO:0007669"/>
    <property type="project" value="UniProtKB-KW"/>
</dbReference>
<evidence type="ECO:0000313" key="6">
    <source>
        <dbReference type="EMBL" id="KAH7948130.1"/>
    </source>
</evidence>
<dbReference type="Gene3D" id="3.90.230.10">
    <property type="entry name" value="Creatinase/methionine aminopeptidase superfamily"/>
    <property type="match status" value="2"/>
</dbReference>
<feature type="domain" description="Peptidase M24" evidence="3">
    <location>
        <begin position="302"/>
        <end position="398"/>
    </location>
</feature>
<dbReference type="Gene3D" id="3.40.350.10">
    <property type="entry name" value="Creatinase/prolidase N-terminal domain"/>
    <property type="match status" value="2"/>
</dbReference>
<dbReference type="GO" id="GO:0005737">
    <property type="term" value="C:cytoplasm"/>
    <property type="evidence" value="ECO:0007669"/>
    <property type="project" value="UniProtKB-ARBA"/>
</dbReference>
<evidence type="ECO:0000259" key="4">
    <source>
        <dbReference type="Pfam" id="PF01321"/>
    </source>
</evidence>
<dbReference type="VEuPathDB" id="VectorBase:RSAN_028010"/>
<dbReference type="InterPro" id="IPR050422">
    <property type="entry name" value="X-Pro_aminopeptidase_P"/>
</dbReference>
<keyword evidence="7" id="KW-1185">Reference proteome</keyword>
<dbReference type="EMBL" id="JABSTV010001252">
    <property type="protein sequence ID" value="KAH7948130.1"/>
    <property type="molecule type" value="Genomic_DNA"/>
</dbReference>
<feature type="domain" description="Peptidase M24 C-terminal" evidence="5">
    <location>
        <begin position="471"/>
        <end position="532"/>
    </location>
</feature>
<evidence type="ECO:0000313" key="7">
    <source>
        <dbReference type="Proteomes" id="UP000821837"/>
    </source>
</evidence>
<organism evidence="6 7">
    <name type="scientific">Rhipicephalus sanguineus</name>
    <name type="common">Brown dog tick</name>
    <name type="synonym">Ixodes sanguineus</name>
    <dbReference type="NCBI Taxonomy" id="34632"/>
    <lineage>
        <taxon>Eukaryota</taxon>
        <taxon>Metazoa</taxon>
        <taxon>Ecdysozoa</taxon>
        <taxon>Arthropoda</taxon>
        <taxon>Chelicerata</taxon>
        <taxon>Arachnida</taxon>
        <taxon>Acari</taxon>
        <taxon>Parasitiformes</taxon>
        <taxon>Ixodida</taxon>
        <taxon>Ixodoidea</taxon>
        <taxon>Ixodidae</taxon>
        <taxon>Rhipicephalinae</taxon>
        <taxon>Rhipicephalus</taxon>
        <taxon>Rhipicephalus</taxon>
    </lineage>
</organism>
<dbReference type="Pfam" id="PF16188">
    <property type="entry name" value="Peptidase_M24_C"/>
    <property type="match status" value="1"/>
</dbReference>
<name>A0A9D4PP87_RHISA</name>
<dbReference type="InterPro" id="IPR029149">
    <property type="entry name" value="Creatin/AminoP/Spt16_N"/>
</dbReference>
<reference evidence="6" key="1">
    <citation type="journal article" date="2020" name="Cell">
        <title>Large-Scale Comparative Analyses of Tick Genomes Elucidate Their Genetic Diversity and Vector Capacities.</title>
        <authorList>
            <consortium name="Tick Genome and Microbiome Consortium (TIGMIC)"/>
            <person name="Jia N."/>
            <person name="Wang J."/>
            <person name="Shi W."/>
            <person name="Du L."/>
            <person name="Sun Y."/>
            <person name="Zhan W."/>
            <person name="Jiang J.F."/>
            <person name="Wang Q."/>
            <person name="Zhang B."/>
            <person name="Ji P."/>
            <person name="Bell-Sakyi L."/>
            <person name="Cui X.M."/>
            <person name="Yuan T.T."/>
            <person name="Jiang B.G."/>
            <person name="Yang W.F."/>
            <person name="Lam T.T."/>
            <person name="Chang Q.C."/>
            <person name="Ding S.J."/>
            <person name="Wang X.J."/>
            <person name="Zhu J.G."/>
            <person name="Ruan X.D."/>
            <person name="Zhao L."/>
            <person name="Wei J.T."/>
            <person name="Ye R.Z."/>
            <person name="Que T.C."/>
            <person name="Du C.H."/>
            <person name="Zhou Y.H."/>
            <person name="Cheng J.X."/>
            <person name="Dai P.F."/>
            <person name="Guo W.B."/>
            <person name="Han X.H."/>
            <person name="Huang E.J."/>
            <person name="Li L.F."/>
            <person name="Wei W."/>
            <person name="Gao Y.C."/>
            <person name="Liu J.Z."/>
            <person name="Shao H.Z."/>
            <person name="Wang X."/>
            <person name="Wang C.C."/>
            <person name="Yang T.C."/>
            <person name="Huo Q.B."/>
            <person name="Li W."/>
            <person name="Chen H.Y."/>
            <person name="Chen S.E."/>
            <person name="Zhou L.G."/>
            <person name="Ni X.B."/>
            <person name="Tian J.H."/>
            <person name="Sheng Y."/>
            <person name="Liu T."/>
            <person name="Pan Y.S."/>
            <person name="Xia L.Y."/>
            <person name="Li J."/>
            <person name="Zhao F."/>
            <person name="Cao W.C."/>
        </authorList>
    </citation>
    <scope>NUCLEOTIDE SEQUENCE</scope>
    <source>
        <strain evidence="6">Rsan-2018</strain>
    </source>
</reference>
<protein>
    <recommendedName>
        <fullName evidence="8">Xaa-Pro aminopeptidase</fullName>
    </recommendedName>
</protein>
<evidence type="ECO:0000256" key="1">
    <source>
        <dbReference type="ARBA" id="ARBA00022723"/>
    </source>
</evidence>
<comment type="caution">
    <text evidence="6">The sequence shown here is derived from an EMBL/GenBank/DDBJ whole genome shotgun (WGS) entry which is preliminary data.</text>
</comment>
<feature type="domain" description="Creatinase N-terminal" evidence="4">
    <location>
        <begin position="54"/>
        <end position="134"/>
    </location>
</feature>
<keyword evidence="2" id="KW-0378">Hydrolase</keyword>
<dbReference type="GO" id="GO:0004177">
    <property type="term" value="F:aminopeptidase activity"/>
    <property type="evidence" value="ECO:0007669"/>
    <property type="project" value="UniProtKB-ARBA"/>
</dbReference>
<dbReference type="InterPro" id="IPR000994">
    <property type="entry name" value="Pept_M24"/>
</dbReference>
<evidence type="ECO:0000259" key="3">
    <source>
        <dbReference type="Pfam" id="PF00557"/>
    </source>
</evidence>
<dbReference type="AlphaFoldDB" id="A0A9D4PP87"/>
<dbReference type="InterPro" id="IPR036005">
    <property type="entry name" value="Creatinase/aminopeptidase-like"/>
</dbReference>
<sequence>MKALNFEALRSDLPPTILDDASRHKSPFYMFSKPEESRPSCVFGSSEFVPPHYKRREYLTGFSGETGTAVVLMDFAAVWVESRYMLQAEEELDCNWVLMNGGQPDVPVIEEWLKSNLRGSSRVGVDSRIYRKMEENLHPFGIELVGEPRHLVDEIWTPMEGRPYESNSSIVVHSVEFAGESWQDKVRKVREFLKKSGIDAILITDLGEIAWLYNMRGNDVPYTPVFEAFVFLSQDEQRLYWRDYKLVYNEMNINGNAVNRLLVSPFCSYAICGHIDIDKLVVSEAPIKMMMTVKNNIELRGLRNAHLKDSIVFVTMLAHMERDYLTKKPWTEARVIYELERLRSHQQHYRGESFSSVAAVGPNAAVPNHHYRNGSSVYISNTSLVLIDSGAQYLRYISIVIIADGALDVVARRSLWSVGLNFLHGVSHGLGSYMLAHEQPGYYEEERLGVRLETTMQITPFNTTYRFMSQKFCKFEPITFVPFQASLIKWELLNKAQLDWLNDYNARTLDVVGSELKRMKKHEVLSWLQARTFRVEMKNGSMPVLRVAGHHGLLTHEGSAGHHHAGHPGGQRPVEAFCV</sequence>
<dbReference type="SUPFAM" id="SSF55920">
    <property type="entry name" value="Creatinase/aminopeptidase"/>
    <property type="match status" value="1"/>
</dbReference>
<reference evidence="6" key="2">
    <citation type="submission" date="2021-09" db="EMBL/GenBank/DDBJ databases">
        <authorList>
            <person name="Jia N."/>
            <person name="Wang J."/>
            <person name="Shi W."/>
            <person name="Du L."/>
            <person name="Sun Y."/>
            <person name="Zhan W."/>
            <person name="Jiang J."/>
            <person name="Wang Q."/>
            <person name="Zhang B."/>
            <person name="Ji P."/>
            <person name="Sakyi L.B."/>
            <person name="Cui X."/>
            <person name="Yuan T."/>
            <person name="Jiang B."/>
            <person name="Yang W."/>
            <person name="Lam T.T.-Y."/>
            <person name="Chang Q."/>
            <person name="Ding S."/>
            <person name="Wang X."/>
            <person name="Zhu J."/>
            <person name="Ruan X."/>
            <person name="Zhao L."/>
            <person name="Wei J."/>
            <person name="Que T."/>
            <person name="Du C."/>
            <person name="Cheng J."/>
            <person name="Dai P."/>
            <person name="Han X."/>
            <person name="Huang E."/>
            <person name="Gao Y."/>
            <person name="Liu J."/>
            <person name="Shao H."/>
            <person name="Ye R."/>
            <person name="Li L."/>
            <person name="Wei W."/>
            <person name="Wang X."/>
            <person name="Wang C."/>
            <person name="Huo Q."/>
            <person name="Li W."/>
            <person name="Guo W."/>
            <person name="Chen H."/>
            <person name="Chen S."/>
            <person name="Zhou L."/>
            <person name="Zhou L."/>
            <person name="Ni X."/>
            <person name="Tian J."/>
            <person name="Zhou Y."/>
            <person name="Sheng Y."/>
            <person name="Liu T."/>
            <person name="Pan Y."/>
            <person name="Xia L."/>
            <person name="Li J."/>
            <person name="Zhao F."/>
            <person name="Cao W."/>
        </authorList>
    </citation>
    <scope>NUCLEOTIDE SEQUENCE</scope>
    <source>
        <strain evidence="6">Rsan-2018</strain>
        <tissue evidence="6">Larvae</tissue>
    </source>
</reference>
<evidence type="ECO:0008006" key="8">
    <source>
        <dbReference type="Google" id="ProtNLM"/>
    </source>
</evidence>
<dbReference type="InterPro" id="IPR032416">
    <property type="entry name" value="Peptidase_M24_C"/>
</dbReference>